<dbReference type="Gene3D" id="3.40.50.720">
    <property type="entry name" value="NAD(P)-binding Rossmann-like Domain"/>
    <property type="match status" value="1"/>
</dbReference>
<dbReference type="Proteomes" id="UP000187439">
    <property type="component" value="Unassembled WGS sequence"/>
</dbReference>
<dbReference type="InterPro" id="IPR036291">
    <property type="entry name" value="NAD(P)-bd_dom_sf"/>
</dbReference>
<organism evidence="1 2">
    <name type="scientific">Paenibacillus odorifer</name>
    <dbReference type="NCBI Taxonomy" id="189426"/>
    <lineage>
        <taxon>Bacteria</taxon>
        <taxon>Bacillati</taxon>
        <taxon>Bacillota</taxon>
        <taxon>Bacilli</taxon>
        <taxon>Bacillales</taxon>
        <taxon>Paenibacillaceae</taxon>
        <taxon>Paenibacillus</taxon>
    </lineage>
</organism>
<comment type="caution">
    <text evidence="1">The sequence shown here is derived from an EMBL/GenBank/DDBJ whole genome shotgun (WGS) entry which is preliminary data.</text>
</comment>
<name>A0A1R0XNX1_9BACL</name>
<proteinExistence type="predicted"/>
<dbReference type="OrthoDB" id="9785372at2"/>
<dbReference type="PANTHER" id="PTHR14097">
    <property type="entry name" value="OXIDOREDUCTASE HTATIP2"/>
    <property type="match status" value="1"/>
</dbReference>
<dbReference type="EMBL" id="MPTC01000027">
    <property type="protein sequence ID" value="OMD36794.1"/>
    <property type="molecule type" value="Genomic_DNA"/>
</dbReference>
<sequence length="226" mass="25539">MKVIIFGATGMVGLSALQECILDDRVREIVTIGRKHPEQQHIKLKSIELNDVTDLKRIEHELEGFDTCLFCLGVSSQGMKEDEYRRITNDITLSVAGTLVRLNPQMTFLYVSGSGTDSSERGRSMWARVKGKTENDLLQLPFKAAYMFRPGIILPSNGVRSKTKMYQLLYDVLRPFYPILRKLKSVVTSEQLGQAMIQVVSAGYPSPILESNEIKKISMDNKELQH</sequence>
<accession>A0A1R0XNX1</accession>
<reference evidence="1 2" key="1">
    <citation type="submission" date="2016-10" db="EMBL/GenBank/DDBJ databases">
        <title>Paenibacillus species isolates.</title>
        <authorList>
            <person name="Beno S.M."/>
        </authorList>
    </citation>
    <scope>NUCLEOTIDE SEQUENCE [LARGE SCALE GENOMIC DNA]</scope>
    <source>
        <strain evidence="1 2">FSL H7-0710</strain>
    </source>
</reference>
<dbReference type="RefSeq" id="WP_076120904.1">
    <property type="nucleotide sequence ID" value="NZ_MPTC01000027.1"/>
</dbReference>
<gene>
    <name evidence="1" type="ORF">BSK52_23640</name>
</gene>
<dbReference type="SUPFAM" id="SSF51735">
    <property type="entry name" value="NAD(P)-binding Rossmann-fold domains"/>
    <property type="match status" value="1"/>
</dbReference>
<evidence type="ECO:0000313" key="1">
    <source>
        <dbReference type="EMBL" id="OMD36794.1"/>
    </source>
</evidence>
<protein>
    <submittedName>
        <fullName evidence="1">Epimerase</fullName>
    </submittedName>
</protein>
<evidence type="ECO:0000313" key="2">
    <source>
        <dbReference type="Proteomes" id="UP000187439"/>
    </source>
</evidence>
<dbReference type="PANTHER" id="PTHR14097:SF8">
    <property type="entry name" value="NAD(P)-BINDING DOMAIN-CONTAINING PROTEIN"/>
    <property type="match status" value="1"/>
</dbReference>
<dbReference type="AlphaFoldDB" id="A0A1R0XNX1"/>